<evidence type="ECO:0000256" key="1">
    <source>
        <dbReference type="SAM" id="MobiDB-lite"/>
    </source>
</evidence>
<gene>
    <name evidence="2" type="ORF">ACFQ2O_21935</name>
</gene>
<evidence type="ECO:0000313" key="2">
    <source>
        <dbReference type="EMBL" id="MFD1188883.1"/>
    </source>
</evidence>
<feature type="compositionally biased region" description="Polar residues" evidence="1">
    <location>
        <begin position="57"/>
        <end position="68"/>
    </location>
</feature>
<keyword evidence="3" id="KW-1185">Reference proteome</keyword>
<accession>A0ABW3SW54</accession>
<dbReference type="Proteomes" id="UP001597094">
    <property type="component" value="Unassembled WGS sequence"/>
</dbReference>
<comment type="caution">
    <text evidence="2">The sequence shown here is derived from an EMBL/GenBank/DDBJ whole genome shotgun (WGS) entry which is preliminary data.</text>
</comment>
<sequence length="107" mass="12306">MAFLPWAHLDLVFHSLFHDGLLLRWGIAFLVDRIMTPLLISCKSEPHSDVRAKQLIREQNSAHHNSLQVEDYSSDTDMDTPAVAPHGRHLRRDHLPLLRPPGRQAHH</sequence>
<dbReference type="RefSeq" id="WP_377533094.1">
    <property type="nucleotide sequence ID" value="NZ_JBHTLD010000460.1"/>
</dbReference>
<protein>
    <submittedName>
        <fullName evidence="2">Uncharacterized protein</fullName>
    </submittedName>
</protein>
<name>A0ABW3SW54_9BACT</name>
<dbReference type="EMBL" id="JBHTLD010000460">
    <property type="protein sequence ID" value="MFD1188883.1"/>
    <property type="molecule type" value="Genomic_DNA"/>
</dbReference>
<organism evidence="2 3">
    <name type="scientific">Pontibacter rugosus</name>
    <dbReference type="NCBI Taxonomy" id="1745966"/>
    <lineage>
        <taxon>Bacteria</taxon>
        <taxon>Pseudomonadati</taxon>
        <taxon>Bacteroidota</taxon>
        <taxon>Cytophagia</taxon>
        <taxon>Cytophagales</taxon>
        <taxon>Hymenobacteraceae</taxon>
        <taxon>Pontibacter</taxon>
    </lineage>
</organism>
<reference evidence="3" key="1">
    <citation type="journal article" date="2019" name="Int. J. Syst. Evol. Microbiol.">
        <title>The Global Catalogue of Microorganisms (GCM) 10K type strain sequencing project: providing services to taxonomists for standard genome sequencing and annotation.</title>
        <authorList>
            <consortium name="The Broad Institute Genomics Platform"/>
            <consortium name="The Broad Institute Genome Sequencing Center for Infectious Disease"/>
            <person name="Wu L."/>
            <person name="Ma J."/>
        </authorList>
    </citation>
    <scope>NUCLEOTIDE SEQUENCE [LARGE SCALE GENOMIC DNA]</scope>
    <source>
        <strain evidence="3">JCM 31319</strain>
    </source>
</reference>
<proteinExistence type="predicted"/>
<evidence type="ECO:0000313" key="3">
    <source>
        <dbReference type="Proteomes" id="UP001597094"/>
    </source>
</evidence>
<feature type="region of interest" description="Disordered" evidence="1">
    <location>
        <begin position="57"/>
        <end position="107"/>
    </location>
</feature>